<comment type="subunit">
    <text evidence="17">Homotetramer.</text>
</comment>
<dbReference type="PANTHER" id="PTHR12592">
    <property type="entry name" value="ATP-DEPENDENT (S)-NAD(P)H-HYDRATE DEHYDRATASE FAMILY MEMBER"/>
    <property type="match status" value="1"/>
</dbReference>
<feature type="binding site" evidence="17">
    <location>
        <position position="320"/>
    </location>
    <ligand>
        <name>(6S)-NADPHX</name>
        <dbReference type="ChEBI" id="CHEBI:64076"/>
    </ligand>
</feature>
<evidence type="ECO:0000256" key="14">
    <source>
        <dbReference type="ARBA" id="ARBA00025153"/>
    </source>
</evidence>
<dbReference type="Pfam" id="PF03853">
    <property type="entry name" value="YjeF_N"/>
    <property type="match status" value="1"/>
</dbReference>
<keyword evidence="10 17" id="KW-0520">NAD</keyword>
<comment type="catalytic activity">
    <reaction evidence="16 17 19">
        <text>(6S)-NADPHX + ADP = AMP + phosphate + NADPH + H(+)</text>
        <dbReference type="Rhea" id="RHEA:32235"/>
        <dbReference type="ChEBI" id="CHEBI:15378"/>
        <dbReference type="ChEBI" id="CHEBI:43474"/>
        <dbReference type="ChEBI" id="CHEBI:57783"/>
        <dbReference type="ChEBI" id="CHEBI:64076"/>
        <dbReference type="ChEBI" id="CHEBI:456215"/>
        <dbReference type="ChEBI" id="CHEBI:456216"/>
        <dbReference type="EC" id="4.2.1.136"/>
    </reaction>
</comment>
<feature type="binding site" evidence="18">
    <location>
        <position position="63"/>
    </location>
    <ligand>
        <name>K(+)</name>
        <dbReference type="ChEBI" id="CHEBI:29103"/>
    </ligand>
</feature>
<feature type="domain" description="YjeF C-terminal" evidence="20">
    <location>
        <begin position="223"/>
        <end position="487"/>
    </location>
</feature>
<dbReference type="PANTHER" id="PTHR12592:SF0">
    <property type="entry name" value="ATP-DEPENDENT (S)-NAD(P)H-HYDRATE DEHYDRATASE"/>
    <property type="match status" value="1"/>
</dbReference>
<keyword evidence="11 18" id="KW-0413">Isomerase</keyword>
<evidence type="ECO:0000256" key="17">
    <source>
        <dbReference type="HAMAP-Rule" id="MF_01965"/>
    </source>
</evidence>
<reference evidence="22 23" key="1">
    <citation type="submission" date="2020-07" db="EMBL/GenBank/DDBJ databases">
        <title>Taxonomic revisions and descriptions of new bacterial species based on genomic comparisons in the high-G+C-content subgroup of the family Alcaligenaceae.</title>
        <authorList>
            <person name="Szabo A."/>
            <person name="Felfoldi T."/>
        </authorList>
    </citation>
    <scope>NUCLEOTIDE SEQUENCE [LARGE SCALE GENOMIC DNA]</scope>
    <source>
        <strain evidence="22 23">DSM 25667</strain>
    </source>
</reference>
<dbReference type="NCBIfam" id="TIGR00197">
    <property type="entry name" value="yjeF_nterm"/>
    <property type="match status" value="1"/>
</dbReference>
<feature type="binding site" evidence="18">
    <location>
        <position position="123"/>
    </location>
    <ligand>
        <name>K(+)</name>
        <dbReference type="ChEBI" id="CHEBI:29103"/>
    </ligand>
</feature>
<dbReference type="Gene3D" id="3.40.50.10260">
    <property type="entry name" value="YjeF N-terminal domain"/>
    <property type="match status" value="1"/>
</dbReference>
<feature type="binding site" evidence="18">
    <location>
        <position position="156"/>
    </location>
    <ligand>
        <name>(6S)-NADPHX</name>
        <dbReference type="ChEBI" id="CHEBI:64076"/>
    </ligand>
</feature>
<feature type="binding site" evidence="18">
    <location>
        <position position="159"/>
    </location>
    <ligand>
        <name>K(+)</name>
        <dbReference type="ChEBI" id="CHEBI:29103"/>
    </ligand>
</feature>
<dbReference type="PIRSF" id="PIRSF017184">
    <property type="entry name" value="Nnr"/>
    <property type="match status" value="1"/>
</dbReference>
<gene>
    <name evidence="17" type="primary">nnrD</name>
    <name evidence="18" type="synonym">nnrE</name>
    <name evidence="22" type="ORF">H0A62_11055</name>
</gene>
<sequence length="494" mass="50642">MNAPDHHLALLTTAQMAQADQAAVQAGISGIALMEAAGAAVASAVSARWRRQTVSILCGPGNNGGDGFVAARHLRDAGWPVRLGLLGDKALLTGDAAHHAQLWNDDIHPLTPALLDGAGLVIDALFGAGLSRPLSGAAASVIAALADRGLPVCAVDVPSGLDGNTGQVLGLVAPASITVTFFRKKPGHMLLPGRQLCGEIQVVDIGVPDTVLAALPISVFQNGPELWLQRYPWPTPDGHKYQRGHALVIGGRLMTGAARLAATACARVGAGLVSIAAPATAWSVYAGSVTSVMVYPLRESGSLDEVLSDGRINVLVVGPGAGVSDLTRMHALQALASRRAVVLDADAISVFSSDPQALFSAIAGPCVLTPHEGEFNRLFSVDGPKLDRARQAARSSGAIVVLKGADTVIAAPDGRTVINGNAPAYLATGGTGDVLAGLIAGLMAQGMEAFDAATAGVWLHGEAARLFGPGLLSEDLPGMVPRVLRRLLRHGLSR</sequence>
<dbReference type="GO" id="GO:0005524">
    <property type="term" value="F:ATP binding"/>
    <property type="evidence" value="ECO:0007669"/>
    <property type="project" value="UniProtKB-UniRule"/>
</dbReference>
<evidence type="ECO:0000256" key="2">
    <source>
        <dbReference type="ARBA" id="ARBA00000909"/>
    </source>
</evidence>
<evidence type="ECO:0000256" key="6">
    <source>
        <dbReference type="ARBA" id="ARBA00022741"/>
    </source>
</evidence>
<evidence type="ECO:0000256" key="1">
    <source>
        <dbReference type="ARBA" id="ARBA00000013"/>
    </source>
</evidence>
<feature type="binding site" evidence="18">
    <location>
        <begin position="62"/>
        <end position="66"/>
    </location>
    <ligand>
        <name>(6S)-NADPHX</name>
        <dbReference type="ChEBI" id="CHEBI:64076"/>
    </ligand>
</feature>
<dbReference type="PROSITE" id="PS51383">
    <property type="entry name" value="YJEF_C_3"/>
    <property type="match status" value="1"/>
</dbReference>
<dbReference type="GO" id="GO:0046496">
    <property type="term" value="P:nicotinamide nucleotide metabolic process"/>
    <property type="evidence" value="ECO:0007669"/>
    <property type="project" value="UniProtKB-UniRule"/>
</dbReference>
<feature type="binding site" evidence="17">
    <location>
        <position position="432"/>
    </location>
    <ligand>
        <name>AMP</name>
        <dbReference type="ChEBI" id="CHEBI:456215"/>
    </ligand>
</feature>
<dbReference type="EC" id="4.2.1.136" evidence="19"/>
<comment type="caution">
    <text evidence="18">Lacks conserved residue(s) required for the propagation of feature annotation.</text>
</comment>
<dbReference type="EMBL" id="JACCEV010000002">
    <property type="protein sequence ID" value="NYT86144.1"/>
    <property type="molecule type" value="Genomic_DNA"/>
</dbReference>
<dbReference type="CDD" id="cd01171">
    <property type="entry name" value="YXKO-related"/>
    <property type="match status" value="1"/>
</dbReference>
<keyword evidence="12 17" id="KW-0456">Lyase</keyword>
<evidence type="ECO:0000256" key="15">
    <source>
        <dbReference type="ARBA" id="ARBA00048238"/>
    </source>
</evidence>
<comment type="similarity">
    <text evidence="18">Belongs to the NnrE/AIBP family.</text>
</comment>
<dbReference type="RefSeq" id="WP_130039675.1">
    <property type="nucleotide sequence ID" value="NZ_JACCEV010000002.1"/>
</dbReference>
<evidence type="ECO:0000256" key="8">
    <source>
        <dbReference type="ARBA" id="ARBA00022857"/>
    </source>
</evidence>
<dbReference type="GO" id="GO:0052855">
    <property type="term" value="F:ADP-dependent NAD(P)H-hydrate dehydratase activity"/>
    <property type="evidence" value="ECO:0007669"/>
    <property type="project" value="UniProtKB-UniRule"/>
</dbReference>
<evidence type="ECO:0000256" key="4">
    <source>
        <dbReference type="ARBA" id="ARBA00009524"/>
    </source>
</evidence>
<keyword evidence="13" id="KW-0511">Multifunctional enzyme</keyword>
<dbReference type="PROSITE" id="PS51385">
    <property type="entry name" value="YJEF_N"/>
    <property type="match status" value="1"/>
</dbReference>
<comment type="cofactor">
    <cofactor evidence="17">
        <name>Mg(2+)</name>
        <dbReference type="ChEBI" id="CHEBI:18420"/>
    </cofactor>
</comment>
<comment type="similarity">
    <text evidence="3 19">In the N-terminal section; belongs to the NnrE/AIBP family.</text>
</comment>
<evidence type="ECO:0000259" key="20">
    <source>
        <dbReference type="PROSITE" id="PS51383"/>
    </source>
</evidence>
<feature type="domain" description="YjeF N-terminal" evidence="21">
    <location>
        <begin position="16"/>
        <end position="213"/>
    </location>
</feature>
<dbReference type="InterPro" id="IPR017953">
    <property type="entry name" value="Carbohydrate_kinase_pred_CS"/>
</dbReference>
<dbReference type="PROSITE" id="PS01050">
    <property type="entry name" value="YJEF_C_2"/>
    <property type="match status" value="1"/>
</dbReference>
<name>A0A853H7T7_9BURK</name>
<dbReference type="OrthoDB" id="9806925at2"/>
<dbReference type="NCBIfam" id="TIGR00196">
    <property type="entry name" value="yjeF_cterm"/>
    <property type="match status" value="1"/>
</dbReference>
<dbReference type="InterPro" id="IPR000631">
    <property type="entry name" value="CARKD"/>
</dbReference>
<evidence type="ECO:0000256" key="5">
    <source>
        <dbReference type="ARBA" id="ARBA00022723"/>
    </source>
</evidence>
<dbReference type="SUPFAM" id="SSF53613">
    <property type="entry name" value="Ribokinase-like"/>
    <property type="match status" value="1"/>
</dbReference>
<comment type="similarity">
    <text evidence="4 19">In the C-terminal section; belongs to the NnrD/CARKD family.</text>
</comment>
<keyword evidence="9 18" id="KW-0630">Potassium</keyword>
<dbReference type="Proteomes" id="UP000554144">
    <property type="component" value="Unassembled WGS sequence"/>
</dbReference>
<accession>A0A853H7T7</accession>
<proteinExistence type="inferred from homology"/>
<dbReference type="HAMAP" id="MF_01965">
    <property type="entry name" value="NADHX_dehydratase"/>
    <property type="match status" value="1"/>
</dbReference>
<dbReference type="SUPFAM" id="SSF64153">
    <property type="entry name" value="YjeF N-terminal domain-like"/>
    <property type="match status" value="1"/>
</dbReference>
<evidence type="ECO:0000313" key="23">
    <source>
        <dbReference type="Proteomes" id="UP000554144"/>
    </source>
</evidence>
<evidence type="ECO:0000256" key="13">
    <source>
        <dbReference type="ARBA" id="ARBA00023268"/>
    </source>
</evidence>
<dbReference type="Gene3D" id="3.40.1190.20">
    <property type="match status" value="1"/>
</dbReference>
<dbReference type="EC" id="5.1.99.6" evidence="19"/>
<keyword evidence="8 17" id="KW-0521">NADP</keyword>
<keyword evidence="6 17" id="KW-0547">Nucleotide-binding</keyword>
<evidence type="ECO:0000256" key="19">
    <source>
        <dbReference type="PIRNR" id="PIRNR017184"/>
    </source>
</evidence>
<comment type="function">
    <text evidence="17">Catalyzes the dehydration of the S-form of NAD(P)HX at the expense of ADP, which is converted to AMP. Together with NAD(P)HX epimerase, which catalyzes the epimerization of the S- and R-forms, the enzyme allows the repair of both epimers of NAD(P)HX, a damaged form of NAD(P)H that is a result of enzymatic or heat-dependent hydration.</text>
</comment>
<evidence type="ECO:0000256" key="7">
    <source>
        <dbReference type="ARBA" id="ARBA00022840"/>
    </source>
</evidence>
<comment type="function">
    <text evidence="18">Catalyzes the epimerization of the S- and R-forms of NAD(P)HX, a damaged form of NAD(P)H that is a result of enzymatic or heat-dependent hydration. This is a prerequisite for the S-specific NAD(P)H-hydrate dehydratase to allow the repair of both epimers of NAD(P)HX.</text>
</comment>
<dbReference type="InterPro" id="IPR004443">
    <property type="entry name" value="YjeF_N_dom"/>
</dbReference>
<feature type="binding site" evidence="18">
    <location>
        <begin position="127"/>
        <end position="133"/>
    </location>
    <ligand>
        <name>(6S)-NADPHX</name>
        <dbReference type="ChEBI" id="CHEBI:64076"/>
    </ligand>
</feature>
<feature type="binding site" evidence="17">
    <location>
        <position position="433"/>
    </location>
    <ligand>
        <name>(6S)-NADPHX</name>
        <dbReference type="ChEBI" id="CHEBI:64076"/>
    </ligand>
</feature>
<evidence type="ECO:0000256" key="3">
    <source>
        <dbReference type="ARBA" id="ARBA00006001"/>
    </source>
</evidence>
<dbReference type="GO" id="GO:0110051">
    <property type="term" value="P:metabolite repair"/>
    <property type="evidence" value="ECO:0007669"/>
    <property type="project" value="TreeGrafter"/>
</dbReference>
<comment type="catalytic activity">
    <reaction evidence="1 18 19">
        <text>(6R)-NADHX = (6S)-NADHX</text>
        <dbReference type="Rhea" id="RHEA:32215"/>
        <dbReference type="ChEBI" id="CHEBI:64074"/>
        <dbReference type="ChEBI" id="CHEBI:64075"/>
        <dbReference type="EC" id="5.1.99.6"/>
    </reaction>
</comment>
<protein>
    <recommendedName>
        <fullName evidence="19">Bifunctional NAD(P)H-hydrate repair enzyme</fullName>
    </recommendedName>
    <alternativeName>
        <fullName evidence="19">Nicotinamide nucleotide repair protein</fullName>
    </alternativeName>
    <domain>
        <recommendedName>
            <fullName evidence="19">ADP-dependent (S)-NAD(P)H-hydrate dehydratase</fullName>
            <ecNumber evidence="19">4.2.1.136</ecNumber>
        </recommendedName>
        <alternativeName>
            <fullName evidence="19">ADP-dependent NAD(P)HX dehydratase</fullName>
        </alternativeName>
    </domain>
    <domain>
        <recommendedName>
            <fullName evidence="19">NAD(P)H-hydrate epimerase</fullName>
            <ecNumber evidence="19">5.1.99.6</ecNumber>
        </recommendedName>
    </domain>
</protein>
<dbReference type="GO" id="GO:0046872">
    <property type="term" value="F:metal ion binding"/>
    <property type="evidence" value="ECO:0007669"/>
    <property type="project" value="UniProtKB-UniRule"/>
</dbReference>
<evidence type="ECO:0000256" key="11">
    <source>
        <dbReference type="ARBA" id="ARBA00023235"/>
    </source>
</evidence>
<organism evidence="22 23">
    <name type="scientific">Pollutimonas harenae</name>
    <dbReference type="NCBI Taxonomy" id="657015"/>
    <lineage>
        <taxon>Bacteria</taxon>
        <taxon>Pseudomonadati</taxon>
        <taxon>Pseudomonadota</taxon>
        <taxon>Betaproteobacteria</taxon>
        <taxon>Burkholderiales</taxon>
        <taxon>Alcaligenaceae</taxon>
        <taxon>Pollutimonas</taxon>
    </lineage>
</organism>
<comment type="function">
    <text evidence="14 19">Bifunctional enzyme that catalyzes the epimerization of the S- and R-forms of NAD(P)HX and the dehydration of the S-form of NAD(P)HX at the expense of ADP, which is converted to AMP. This allows the repair of both epimers of NAD(P)HX, a damaged form of NAD(P)H that is a result of enzymatic or heat-dependent hydration.</text>
</comment>
<dbReference type="GO" id="GO:0052856">
    <property type="term" value="F:NAD(P)HX epimerase activity"/>
    <property type="evidence" value="ECO:0007669"/>
    <property type="project" value="UniProtKB-UniRule"/>
</dbReference>
<dbReference type="InterPro" id="IPR030677">
    <property type="entry name" value="Nnr"/>
</dbReference>
<evidence type="ECO:0000256" key="10">
    <source>
        <dbReference type="ARBA" id="ARBA00023027"/>
    </source>
</evidence>
<evidence type="ECO:0000256" key="18">
    <source>
        <dbReference type="HAMAP-Rule" id="MF_01966"/>
    </source>
</evidence>
<comment type="similarity">
    <text evidence="17">Belongs to the NnrD/CARKD family.</text>
</comment>
<keyword evidence="23" id="KW-1185">Reference proteome</keyword>
<feature type="binding site" evidence="17">
    <location>
        <position position="257"/>
    </location>
    <ligand>
        <name>(6S)-NADPHX</name>
        <dbReference type="ChEBI" id="CHEBI:64076"/>
    </ligand>
</feature>
<dbReference type="AlphaFoldDB" id="A0A853H7T7"/>
<evidence type="ECO:0000313" key="22">
    <source>
        <dbReference type="EMBL" id="NYT86144.1"/>
    </source>
</evidence>
<evidence type="ECO:0000256" key="12">
    <source>
        <dbReference type="ARBA" id="ARBA00023239"/>
    </source>
</evidence>
<dbReference type="Pfam" id="PF01256">
    <property type="entry name" value="Carb_kinase"/>
    <property type="match status" value="1"/>
</dbReference>
<feature type="binding site" evidence="17">
    <location>
        <position position="371"/>
    </location>
    <ligand>
        <name>(6S)-NADPHX</name>
        <dbReference type="ChEBI" id="CHEBI:64076"/>
    </ligand>
</feature>
<comment type="cofactor">
    <cofactor evidence="18 19">
        <name>K(+)</name>
        <dbReference type="ChEBI" id="CHEBI:29103"/>
    </cofactor>
    <text evidence="18 19">Binds 1 potassium ion per subunit.</text>
</comment>
<keyword evidence="5 18" id="KW-0479">Metal-binding</keyword>
<evidence type="ECO:0000256" key="9">
    <source>
        <dbReference type="ARBA" id="ARBA00022958"/>
    </source>
</evidence>
<dbReference type="InterPro" id="IPR029056">
    <property type="entry name" value="Ribokinase-like"/>
</dbReference>
<feature type="binding site" evidence="17">
    <location>
        <begin position="403"/>
        <end position="407"/>
    </location>
    <ligand>
        <name>AMP</name>
        <dbReference type="ChEBI" id="CHEBI:456215"/>
    </ligand>
</feature>
<dbReference type="InterPro" id="IPR036652">
    <property type="entry name" value="YjeF_N_dom_sf"/>
</dbReference>
<comment type="caution">
    <text evidence="22">The sequence shown here is derived from an EMBL/GenBank/DDBJ whole genome shotgun (WGS) entry which is preliminary data.</text>
</comment>
<comment type="catalytic activity">
    <reaction evidence="15 17 19">
        <text>(6S)-NADHX + ADP = AMP + phosphate + NADH + H(+)</text>
        <dbReference type="Rhea" id="RHEA:32223"/>
        <dbReference type="ChEBI" id="CHEBI:15378"/>
        <dbReference type="ChEBI" id="CHEBI:43474"/>
        <dbReference type="ChEBI" id="CHEBI:57945"/>
        <dbReference type="ChEBI" id="CHEBI:64074"/>
        <dbReference type="ChEBI" id="CHEBI:456215"/>
        <dbReference type="ChEBI" id="CHEBI:456216"/>
        <dbReference type="EC" id="4.2.1.136"/>
    </reaction>
</comment>
<dbReference type="HAMAP" id="MF_01966">
    <property type="entry name" value="NADHX_epimerase"/>
    <property type="match status" value="1"/>
</dbReference>
<evidence type="ECO:0000256" key="16">
    <source>
        <dbReference type="ARBA" id="ARBA00049209"/>
    </source>
</evidence>
<comment type="catalytic activity">
    <reaction evidence="2 18 19">
        <text>(6R)-NADPHX = (6S)-NADPHX</text>
        <dbReference type="Rhea" id="RHEA:32227"/>
        <dbReference type="ChEBI" id="CHEBI:64076"/>
        <dbReference type="ChEBI" id="CHEBI:64077"/>
        <dbReference type="EC" id="5.1.99.6"/>
    </reaction>
</comment>
<evidence type="ECO:0000259" key="21">
    <source>
        <dbReference type="PROSITE" id="PS51385"/>
    </source>
</evidence>
<keyword evidence="7 17" id="KW-0067">ATP-binding</keyword>